<gene>
    <name evidence="8" type="primary">ectC</name>
    <name evidence="9" type="ORF">D3250_01835</name>
</gene>
<dbReference type="NCBIfam" id="NF009806">
    <property type="entry name" value="PRK13290.1"/>
    <property type="match status" value="1"/>
</dbReference>
<dbReference type="PANTHER" id="PTHR39289">
    <property type="match status" value="1"/>
</dbReference>
<comment type="function">
    <text evidence="8">Catalyzes the circularization of gamma-N-acetyl-alpha,gamma-diaminobutyric acid (ADABA) to ectoine (1,4,5,6-tetrahydro-2-methyl-4-pyrimidine carboxylic acid), which is an excellent osmoprotectant.</text>
</comment>
<dbReference type="RefSeq" id="WP_119901647.1">
    <property type="nucleotide sequence ID" value="NZ_QYZP01000001.1"/>
</dbReference>
<dbReference type="CDD" id="cd06978">
    <property type="entry name" value="cupin_EctC"/>
    <property type="match status" value="1"/>
</dbReference>
<accession>A0A3A4F4E4</accession>
<dbReference type="OrthoDB" id="4406415at2"/>
<comment type="similarity">
    <text evidence="2 8">Belongs to the ectoine synthase family.</text>
</comment>
<evidence type="ECO:0000256" key="2">
    <source>
        <dbReference type="ARBA" id="ARBA00009637"/>
    </source>
</evidence>
<evidence type="ECO:0000256" key="5">
    <source>
        <dbReference type="ARBA" id="ARBA00023239"/>
    </source>
</evidence>
<keyword evidence="5 8" id="KW-0456">Lyase</keyword>
<sequence>MYTLHIDDLNGTDRDIQTPNWRSRRMVLGKEKVGFSLHETTLHPGTDNEFWYANHVEAVYCVGGKGTLTNLETGEEHKVTDGFLYLLNGHEKHRLQVEEELRMVCVFNPPVTGREVHDEDGVYPLIVEED</sequence>
<dbReference type="UniPathway" id="UPA00067">
    <property type="reaction ID" value="UER00123"/>
</dbReference>
<name>A0A3A4F4E4_9MICC</name>
<dbReference type="EMBL" id="QYZP01000001">
    <property type="protein sequence ID" value="RJN32601.1"/>
    <property type="molecule type" value="Genomic_DNA"/>
</dbReference>
<proteinExistence type="inferred from homology"/>
<dbReference type="InterPro" id="IPR014710">
    <property type="entry name" value="RmlC-like_jellyroll"/>
</dbReference>
<comment type="pathway">
    <text evidence="1 8">Amine and polyamine biosynthesis; ectoine biosynthesis; L-ectoine from L-aspartate 4-semialdehyde: step 3/3.</text>
</comment>
<dbReference type="GO" id="GO:0033990">
    <property type="term" value="F:ectoine synthase activity"/>
    <property type="evidence" value="ECO:0007669"/>
    <property type="project" value="UniProtKB-EC"/>
</dbReference>
<evidence type="ECO:0000256" key="4">
    <source>
        <dbReference type="ARBA" id="ARBA00019707"/>
    </source>
</evidence>
<dbReference type="AlphaFoldDB" id="A0A3A4F4E4"/>
<evidence type="ECO:0000256" key="1">
    <source>
        <dbReference type="ARBA" id="ARBA00005181"/>
    </source>
</evidence>
<evidence type="ECO:0000313" key="9">
    <source>
        <dbReference type="EMBL" id="RJN32601.1"/>
    </source>
</evidence>
<evidence type="ECO:0000256" key="7">
    <source>
        <dbReference type="ARBA" id="ARBA00048714"/>
    </source>
</evidence>
<evidence type="ECO:0000256" key="3">
    <source>
        <dbReference type="ARBA" id="ARBA00013192"/>
    </source>
</evidence>
<evidence type="ECO:0000256" key="6">
    <source>
        <dbReference type="ARBA" id="ARBA00033271"/>
    </source>
</evidence>
<evidence type="ECO:0000256" key="8">
    <source>
        <dbReference type="HAMAP-Rule" id="MF_01255"/>
    </source>
</evidence>
<evidence type="ECO:0000313" key="10">
    <source>
        <dbReference type="Proteomes" id="UP000266615"/>
    </source>
</evidence>
<dbReference type="Gene3D" id="2.60.120.10">
    <property type="entry name" value="Jelly Rolls"/>
    <property type="match status" value="1"/>
</dbReference>
<comment type="catalytic activity">
    <reaction evidence="7 8">
        <text>(2S)-4-acetamido-2-aminobutanoate = L-ectoine + H2O</text>
        <dbReference type="Rhea" id="RHEA:17281"/>
        <dbReference type="ChEBI" id="CHEBI:15377"/>
        <dbReference type="ChEBI" id="CHEBI:58515"/>
        <dbReference type="ChEBI" id="CHEBI:58929"/>
        <dbReference type="EC" id="4.2.1.108"/>
    </reaction>
</comment>
<keyword evidence="10" id="KW-1185">Reference proteome</keyword>
<dbReference type="InterPro" id="IPR011051">
    <property type="entry name" value="RmlC_Cupin_sf"/>
</dbReference>
<dbReference type="SUPFAM" id="SSF51182">
    <property type="entry name" value="RmlC-like cupins"/>
    <property type="match status" value="1"/>
</dbReference>
<dbReference type="PANTHER" id="PTHR39289:SF1">
    <property type="entry name" value="L-ECTOINE SYNTHASE"/>
    <property type="match status" value="1"/>
</dbReference>
<dbReference type="EC" id="4.2.1.108" evidence="3 8"/>
<protein>
    <recommendedName>
        <fullName evidence="4 8">L-ectoine synthase</fullName>
        <ecNumber evidence="3 8">4.2.1.108</ecNumber>
    </recommendedName>
    <alternativeName>
        <fullName evidence="6 8">N-acetyldiaminobutyrate dehydratase</fullName>
    </alternativeName>
</protein>
<dbReference type="GO" id="GO:0019491">
    <property type="term" value="P:ectoine biosynthetic process"/>
    <property type="evidence" value="ECO:0007669"/>
    <property type="project" value="UniProtKB-UniRule"/>
</dbReference>
<dbReference type="Pfam" id="PF06339">
    <property type="entry name" value="Ectoine_synth"/>
    <property type="match status" value="1"/>
</dbReference>
<dbReference type="HAMAP" id="MF_01255">
    <property type="entry name" value="Ectoine_synth"/>
    <property type="match status" value="1"/>
</dbReference>
<reference evidence="9 10" key="1">
    <citation type="submission" date="2018-09" db="EMBL/GenBank/DDBJ databases">
        <title>Nesterenkonia natronophila sp. nov., an alkaliphilic actinobacteriume isolated from a soda lake, and emended description of the genus Nesterenkonia.</title>
        <authorList>
            <person name="Menes R.J."/>
            <person name="Iriarte A."/>
        </authorList>
    </citation>
    <scope>NUCLEOTIDE SEQUENCE [LARGE SCALE GENOMIC DNA]</scope>
    <source>
        <strain evidence="9 10">M8</strain>
    </source>
</reference>
<dbReference type="InterPro" id="IPR010462">
    <property type="entry name" value="Ectoine_synth"/>
</dbReference>
<comment type="caution">
    <text evidence="9">The sequence shown here is derived from an EMBL/GenBank/DDBJ whole genome shotgun (WGS) entry which is preliminary data.</text>
</comment>
<organism evidence="9 10">
    <name type="scientific">Nesterenkonia natronophila</name>
    <dbReference type="NCBI Taxonomy" id="2174932"/>
    <lineage>
        <taxon>Bacteria</taxon>
        <taxon>Bacillati</taxon>
        <taxon>Actinomycetota</taxon>
        <taxon>Actinomycetes</taxon>
        <taxon>Micrococcales</taxon>
        <taxon>Micrococcaceae</taxon>
        <taxon>Nesterenkonia</taxon>
    </lineage>
</organism>
<dbReference type="Proteomes" id="UP000266615">
    <property type="component" value="Unassembled WGS sequence"/>
</dbReference>